<evidence type="ECO:0000256" key="2">
    <source>
        <dbReference type="SAM" id="SignalP"/>
    </source>
</evidence>
<protein>
    <submittedName>
        <fullName evidence="3">Uncharacterized protein</fullName>
    </submittedName>
</protein>
<accession>A0A6J8E5E1</accession>
<evidence type="ECO:0000313" key="3">
    <source>
        <dbReference type="EMBL" id="CAC5414782.1"/>
    </source>
</evidence>
<keyword evidence="4" id="KW-1185">Reference proteome</keyword>
<dbReference type="AlphaFoldDB" id="A0A6J8E5E1"/>
<name>A0A6J8E5E1_MYTCO</name>
<proteinExistence type="predicted"/>
<gene>
    <name evidence="3" type="ORF">MCOR_47529</name>
</gene>
<feature type="compositionally biased region" description="Basic residues" evidence="1">
    <location>
        <begin position="249"/>
        <end position="263"/>
    </location>
</feature>
<dbReference type="OrthoDB" id="10650065at2759"/>
<feature type="region of interest" description="Disordered" evidence="1">
    <location>
        <begin position="246"/>
        <end position="314"/>
    </location>
</feature>
<organism evidence="3 4">
    <name type="scientific">Mytilus coruscus</name>
    <name type="common">Sea mussel</name>
    <dbReference type="NCBI Taxonomy" id="42192"/>
    <lineage>
        <taxon>Eukaryota</taxon>
        <taxon>Metazoa</taxon>
        <taxon>Spiralia</taxon>
        <taxon>Lophotrochozoa</taxon>
        <taxon>Mollusca</taxon>
        <taxon>Bivalvia</taxon>
        <taxon>Autobranchia</taxon>
        <taxon>Pteriomorphia</taxon>
        <taxon>Mytilida</taxon>
        <taxon>Mytiloidea</taxon>
        <taxon>Mytilidae</taxon>
        <taxon>Mytilinae</taxon>
        <taxon>Mytilus</taxon>
    </lineage>
</organism>
<sequence length="337" mass="39653">MMSRDFIILLSLYFQIGSTSTSDITAPVNYQGYCAFECVRQNRVYENVVDHRERETVTSFDPTVLVTTNNGAVSQNSLCFIRSGPFTLVRRDIPDNDTHSEYQCSKKSNCDDSGDVLIFYQSPWNVGCNLPLVCPETMVGQRHCGCDELSIYDDGFCCDKEGSPPSYSYEDNKSGSYMRTKSYKKQKSKTYSYPKSYKKQKYKYYSKPKSYKKQKSKAYFYPKSYKKQKSKAYFYPKSYKKQWWNKAQSKPKSHKKQKSKAYSKPKSYNKQWWDKAHSKPKSHKKQKTNANSKPKSYKKQWLNKAHSNPKSHEKQWWDKAYLSQCLTKQWWKNKSTL</sequence>
<evidence type="ECO:0000256" key="1">
    <source>
        <dbReference type="SAM" id="MobiDB-lite"/>
    </source>
</evidence>
<feature type="chain" id="PRO_5027042799" evidence="2">
    <location>
        <begin position="22"/>
        <end position="337"/>
    </location>
</feature>
<feature type="compositionally biased region" description="Basic residues" evidence="1">
    <location>
        <begin position="278"/>
        <end position="287"/>
    </location>
</feature>
<evidence type="ECO:0000313" key="4">
    <source>
        <dbReference type="Proteomes" id="UP000507470"/>
    </source>
</evidence>
<dbReference type="Proteomes" id="UP000507470">
    <property type="component" value="Unassembled WGS sequence"/>
</dbReference>
<dbReference type="EMBL" id="CACVKT020008353">
    <property type="protein sequence ID" value="CAC5414782.1"/>
    <property type="molecule type" value="Genomic_DNA"/>
</dbReference>
<keyword evidence="2" id="KW-0732">Signal</keyword>
<feature type="signal peptide" evidence="2">
    <location>
        <begin position="1"/>
        <end position="21"/>
    </location>
</feature>
<reference evidence="3 4" key="1">
    <citation type="submission" date="2020-06" db="EMBL/GenBank/DDBJ databases">
        <authorList>
            <person name="Li R."/>
            <person name="Bekaert M."/>
        </authorList>
    </citation>
    <scope>NUCLEOTIDE SEQUENCE [LARGE SCALE GENOMIC DNA]</scope>
    <source>
        <strain evidence="4">wild</strain>
    </source>
</reference>